<protein>
    <submittedName>
        <fullName evidence="1">Uncharacterized protein</fullName>
    </submittedName>
</protein>
<dbReference type="KEGG" id="ebt:EBL_c09850"/>
<sequence length="67" mass="7423">MLCSLTGRRLNAHGGGVTIPGHFWPIGKTIVSMLFIYQSYGRHSLIKINKNPGHQSTENSFICFTST</sequence>
<dbReference type="EMBL" id="CP001560">
    <property type="protein sequence ID" value="AFJ46095.1"/>
    <property type="molecule type" value="Genomic_DNA"/>
</dbReference>
<organism evidence="1 2">
    <name type="scientific">Shimwellia blattae (strain ATCC 29907 / DSM 4481 / JCM 1650 / NBRC 105725 / CDC 9005-74)</name>
    <name type="common">Escherichia blattae</name>
    <dbReference type="NCBI Taxonomy" id="630626"/>
    <lineage>
        <taxon>Bacteria</taxon>
        <taxon>Pseudomonadati</taxon>
        <taxon>Pseudomonadota</taxon>
        <taxon>Gammaproteobacteria</taxon>
        <taxon>Enterobacterales</taxon>
        <taxon>Enterobacteriaceae</taxon>
        <taxon>Shimwellia</taxon>
    </lineage>
</organism>
<reference evidence="1 2" key="1">
    <citation type="journal article" date="2012" name="J. Bacteriol.">
        <title>Complete genome sequence of the B12-producing Shimwellia blattae strain DSM 4481, isolated from a cockroach.</title>
        <authorList>
            <person name="Brzuszkiewicz E."/>
            <person name="Waschkowitz T."/>
            <person name="Wiezer A."/>
            <person name="Daniel R."/>
        </authorList>
    </citation>
    <scope>NUCLEOTIDE SEQUENCE [LARGE SCALE GENOMIC DNA]</scope>
    <source>
        <strain evidence="2">ATCC 29907 / DSM 4481 / JCM 1650 / NBRC 105725 / CDC 9005-74</strain>
    </source>
</reference>
<evidence type="ECO:0000313" key="1">
    <source>
        <dbReference type="EMBL" id="AFJ46095.1"/>
    </source>
</evidence>
<gene>
    <name evidence="1" type="ordered locus">EBL_c09850</name>
</gene>
<proteinExistence type="predicted"/>
<dbReference type="AlphaFoldDB" id="I2B6E1"/>
<dbReference type="STRING" id="630626.EBL_c09850"/>
<name>I2B6E1_SHIBC</name>
<evidence type="ECO:0000313" key="2">
    <source>
        <dbReference type="Proteomes" id="UP000001955"/>
    </source>
</evidence>
<dbReference type="HOGENOM" id="CLU_2810060_0_0_6"/>
<accession>I2B6E1</accession>
<dbReference type="Proteomes" id="UP000001955">
    <property type="component" value="Chromosome"/>
</dbReference>
<keyword evidence="2" id="KW-1185">Reference proteome</keyword>